<dbReference type="EMBL" id="BARV01006648">
    <property type="protein sequence ID" value="GAI15543.1"/>
    <property type="molecule type" value="Genomic_DNA"/>
</dbReference>
<protein>
    <submittedName>
        <fullName evidence="1">Uncharacterized protein</fullName>
    </submittedName>
</protein>
<sequence length="144" mass="17485">MEIGFFEEFPTQKNLEKLKLIDFKTKIYVAASNLKHFYALRRKIKKINKNVKKVIYWPTLDKEDGYWISPFSRRKALKKAFEEIKNKNDKSIEVMLDLEPPYNRMLMLTGLLDFYKNRRLIKRFIKEYKKEMRKLGFKYVGIGF</sequence>
<accession>X1L930</accession>
<comment type="caution">
    <text evidence="1">The sequence shown here is derived from an EMBL/GenBank/DDBJ whole genome shotgun (WGS) entry which is preliminary data.</text>
</comment>
<gene>
    <name evidence="1" type="ORF">S06H3_13611</name>
</gene>
<name>X1L930_9ZZZZ</name>
<proteinExistence type="predicted"/>
<dbReference type="AlphaFoldDB" id="X1L930"/>
<evidence type="ECO:0000313" key="1">
    <source>
        <dbReference type="EMBL" id="GAI15543.1"/>
    </source>
</evidence>
<organism evidence="1">
    <name type="scientific">marine sediment metagenome</name>
    <dbReference type="NCBI Taxonomy" id="412755"/>
    <lineage>
        <taxon>unclassified sequences</taxon>
        <taxon>metagenomes</taxon>
        <taxon>ecological metagenomes</taxon>
    </lineage>
</organism>
<reference evidence="1" key="1">
    <citation type="journal article" date="2014" name="Front. Microbiol.">
        <title>High frequency of phylogenetically diverse reductive dehalogenase-homologous genes in deep subseafloor sedimentary metagenomes.</title>
        <authorList>
            <person name="Kawai M."/>
            <person name="Futagami T."/>
            <person name="Toyoda A."/>
            <person name="Takaki Y."/>
            <person name="Nishi S."/>
            <person name="Hori S."/>
            <person name="Arai W."/>
            <person name="Tsubouchi T."/>
            <person name="Morono Y."/>
            <person name="Uchiyama I."/>
            <person name="Ito T."/>
            <person name="Fujiyama A."/>
            <person name="Inagaki F."/>
            <person name="Takami H."/>
        </authorList>
    </citation>
    <scope>NUCLEOTIDE SEQUENCE</scope>
    <source>
        <strain evidence="1">Expedition CK06-06</strain>
    </source>
</reference>